<evidence type="ECO:0000256" key="3">
    <source>
        <dbReference type="SAM" id="MobiDB-lite"/>
    </source>
</evidence>
<feature type="region of interest" description="Disordered" evidence="3">
    <location>
        <begin position="99"/>
        <end position="118"/>
    </location>
</feature>
<sequence>MATVNSASINQPVNNDPAEKGDDNVSRPRRQLDTQQFGTVDQLLPFLQPPIKIPLPTGIFPETTIQQYGVASSKICLAFGSRILDYVDSQFKKWQSPTWYSLTGNNPDEPGDEASASKKPRIEMDLSSLVGQMQLPSSSGSANIGTDNDAITNAVRDLYGPRINPEEERNQTKHYNPVCKDNFNNFVDWFVVYKLPKTIEKYNQGHWDEFNSTGGEYVYITSESVKTVKNFIHSEYKINDHINMIAYTLDPIYDIEDRLDIFFAMYNDQPPIGSSRDFHAHSKGVLALGMLTGFWMPHSVPKFPASRSEFEYGSPKNGQTIMCISIMTGLAGKQMLDIIETIKPYIYFSSADLFDNFEDPVPVPGEIISNLGGHLSSFLSEINNRSTPCNSISETIMSIHRMPFDVVAHSRDFNVNIFDHLLYNYEDNFITQTWRRTRTLAPEISLIPPRDNSSNKMVVNICEIGLDYSLEETGVGLFVDYKTLAVRIFRWGYTKDHSKWAVAVEQEIFCAGDLNRDEPQNKRGGSLVCFREKTVAESFSYYRTVRNYHYPDSNLLLHVYNFVFVPVASLVSSLVGTTPSRYTVMSIAKFSACKAGRCPTPWSLMFYEELVDVHATFDHWCDRTLQGEMRDGELE</sequence>
<comment type="caution">
    <text evidence="4">The sequence shown here is derived from an EMBL/GenBank/DDBJ whole genome shotgun (WGS) entry which is preliminary data.</text>
</comment>
<evidence type="ECO:0000313" key="5">
    <source>
        <dbReference type="Proteomes" id="UP000198287"/>
    </source>
</evidence>
<name>A0A226D1M8_FOLCA</name>
<comment type="similarity">
    <text evidence="1">Belongs to the DNase II family.</text>
</comment>
<feature type="compositionally biased region" description="Basic and acidic residues" evidence="3">
    <location>
        <begin position="17"/>
        <end position="28"/>
    </location>
</feature>
<organism evidence="4 5">
    <name type="scientific">Folsomia candida</name>
    <name type="common">Springtail</name>
    <dbReference type="NCBI Taxonomy" id="158441"/>
    <lineage>
        <taxon>Eukaryota</taxon>
        <taxon>Metazoa</taxon>
        <taxon>Ecdysozoa</taxon>
        <taxon>Arthropoda</taxon>
        <taxon>Hexapoda</taxon>
        <taxon>Collembola</taxon>
        <taxon>Entomobryomorpha</taxon>
        <taxon>Isotomoidea</taxon>
        <taxon>Isotomidae</taxon>
        <taxon>Proisotominae</taxon>
        <taxon>Folsomia</taxon>
    </lineage>
</organism>
<dbReference type="Proteomes" id="UP000198287">
    <property type="component" value="Unassembled WGS sequence"/>
</dbReference>
<evidence type="ECO:0000313" key="4">
    <source>
        <dbReference type="EMBL" id="OXA39129.1"/>
    </source>
</evidence>
<accession>A0A226D1M8</accession>
<dbReference type="InterPro" id="IPR004947">
    <property type="entry name" value="DNase_II"/>
</dbReference>
<reference evidence="4 5" key="1">
    <citation type="submission" date="2015-12" db="EMBL/GenBank/DDBJ databases">
        <title>The genome of Folsomia candida.</title>
        <authorList>
            <person name="Faddeeva A."/>
            <person name="Derks M.F."/>
            <person name="Anvar Y."/>
            <person name="Smit S."/>
            <person name="Van Straalen N."/>
            <person name="Roelofs D."/>
        </authorList>
    </citation>
    <scope>NUCLEOTIDE SEQUENCE [LARGE SCALE GENOMIC DNA]</scope>
    <source>
        <strain evidence="4 5">VU population</strain>
        <tissue evidence="4">Whole body</tissue>
    </source>
</reference>
<dbReference type="STRING" id="158441.A0A226D1M8"/>
<dbReference type="OrthoDB" id="10261598at2759"/>
<feature type="compositionally biased region" description="Polar residues" evidence="3">
    <location>
        <begin position="1"/>
        <end position="14"/>
    </location>
</feature>
<dbReference type="PANTHER" id="PTHR10858">
    <property type="entry name" value="DEOXYRIBONUCLEASE II"/>
    <property type="match status" value="1"/>
</dbReference>
<dbReference type="GO" id="GO:0006309">
    <property type="term" value="P:apoptotic DNA fragmentation"/>
    <property type="evidence" value="ECO:0007669"/>
    <property type="project" value="TreeGrafter"/>
</dbReference>
<dbReference type="PANTHER" id="PTHR10858:SF23">
    <property type="entry name" value="DEOXYRIBONUCLEASE II"/>
    <property type="match status" value="1"/>
</dbReference>
<gene>
    <name evidence="4" type="ORF">Fcan01_26136</name>
</gene>
<evidence type="ECO:0000256" key="1">
    <source>
        <dbReference type="ARBA" id="ARBA00007527"/>
    </source>
</evidence>
<keyword evidence="5" id="KW-1185">Reference proteome</keyword>
<feature type="region of interest" description="Disordered" evidence="3">
    <location>
        <begin position="1"/>
        <end position="28"/>
    </location>
</feature>
<evidence type="ECO:0000256" key="2">
    <source>
        <dbReference type="ARBA" id="ARBA00022801"/>
    </source>
</evidence>
<keyword evidence="2" id="KW-0378">Hydrolase</keyword>
<protein>
    <submittedName>
        <fullName evidence="4">Plancitoxin-1</fullName>
    </submittedName>
</protein>
<dbReference type="GO" id="GO:0004531">
    <property type="term" value="F:deoxyribonuclease II activity"/>
    <property type="evidence" value="ECO:0007669"/>
    <property type="project" value="InterPro"/>
</dbReference>
<dbReference type="CDD" id="cd09120">
    <property type="entry name" value="PLDc_DNaseII_1"/>
    <property type="match status" value="1"/>
</dbReference>
<dbReference type="Pfam" id="PF03265">
    <property type="entry name" value="DNase_II"/>
    <property type="match status" value="1"/>
</dbReference>
<dbReference type="EMBL" id="LNIX01000041">
    <property type="protein sequence ID" value="OXA39129.1"/>
    <property type="molecule type" value="Genomic_DNA"/>
</dbReference>
<proteinExistence type="inferred from homology"/>
<dbReference type="AlphaFoldDB" id="A0A226D1M8"/>